<keyword evidence="1" id="KW-0812">Transmembrane</keyword>
<dbReference type="AlphaFoldDB" id="A0AAP5UTF7"/>
<name>A0AAP5UTF7_9BURK</name>
<dbReference type="Proteomes" id="UP001246473">
    <property type="component" value="Unassembled WGS sequence"/>
</dbReference>
<reference evidence="2" key="1">
    <citation type="submission" date="2022-08" db="EMBL/GenBank/DDBJ databases">
        <authorList>
            <person name="Kim S.-J."/>
        </authorList>
    </citation>
    <scope>NUCLEOTIDE SEQUENCE</scope>
    <source>
        <strain evidence="2">KJ</strain>
    </source>
</reference>
<evidence type="ECO:0000313" key="3">
    <source>
        <dbReference type="Proteomes" id="UP001246473"/>
    </source>
</evidence>
<organism evidence="2 3">
    <name type="scientific">Paraburkholderia fungorum</name>
    <dbReference type="NCBI Taxonomy" id="134537"/>
    <lineage>
        <taxon>Bacteria</taxon>
        <taxon>Pseudomonadati</taxon>
        <taxon>Pseudomonadota</taxon>
        <taxon>Betaproteobacteria</taxon>
        <taxon>Burkholderiales</taxon>
        <taxon>Burkholderiaceae</taxon>
        <taxon>Paraburkholderia</taxon>
    </lineage>
</organism>
<feature type="transmembrane region" description="Helical" evidence="1">
    <location>
        <begin position="138"/>
        <end position="156"/>
    </location>
</feature>
<dbReference type="EMBL" id="JANSLM010000001">
    <property type="protein sequence ID" value="MDT8835904.1"/>
    <property type="molecule type" value="Genomic_DNA"/>
</dbReference>
<sequence>MKIPEFAFPTGLDSMARTATTLTKLGIFTGGICIVAYSLKIGYFPQDLSIGDGALFLMAAGCFGIVYAFFVACLVSLGIFFSPLVRIPFNAFIKTLNRFSKRKRPPAHELAPFDWITLLFAILAVILILAFGKQEQTAYWNLPLLSIALYFFYSIFHSSGKKLRAIHSVQNAILHTEEKDKLSKLGNPEHLRRSQWFSLAAIVVMPLLLGHVSGQLLDAAMRFGKIRIEHPTIYVKPPYALMLPKNLVPAEHASLADYTRFDGTVVLFNGFGKNTVISFPDAGAVRTIRIPNEYIIVE</sequence>
<proteinExistence type="predicted"/>
<evidence type="ECO:0000256" key="1">
    <source>
        <dbReference type="SAM" id="Phobius"/>
    </source>
</evidence>
<accession>A0AAP5UTF7</accession>
<feature type="transmembrane region" description="Helical" evidence="1">
    <location>
        <begin position="196"/>
        <end position="217"/>
    </location>
</feature>
<keyword evidence="1" id="KW-1133">Transmembrane helix</keyword>
<keyword evidence="1" id="KW-0472">Membrane</keyword>
<feature type="transmembrane region" description="Helical" evidence="1">
    <location>
        <begin position="25"/>
        <end position="44"/>
    </location>
</feature>
<protein>
    <submittedName>
        <fullName evidence="2">Uncharacterized protein</fullName>
    </submittedName>
</protein>
<gene>
    <name evidence="2" type="ORF">ParKJ_00580</name>
</gene>
<feature type="transmembrane region" description="Helical" evidence="1">
    <location>
        <begin position="56"/>
        <end position="89"/>
    </location>
</feature>
<dbReference type="RefSeq" id="WP_315696659.1">
    <property type="nucleotide sequence ID" value="NZ_JANSLM010000001.1"/>
</dbReference>
<feature type="transmembrane region" description="Helical" evidence="1">
    <location>
        <begin position="110"/>
        <end position="132"/>
    </location>
</feature>
<comment type="caution">
    <text evidence="2">The sequence shown here is derived from an EMBL/GenBank/DDBJ whole genome shotgun (WGS) entry which is preliminary data.</text>
</comment>
<evidence type="ECO:0000313" key="2">
    <source>
        <dbReference type="EMBL" id="MDT8835904.1"/>
    </source>
</evidence>